<comment type="similarity">
    <text evidence="1 6">Belongs to the peptidase S8 family.</text>
</comment>
<evidence type="ECO:0000313" key="10">
    <source>
        <dbReference type="EMBL" id="KAK4459532.1"/>
    </source>
</evidence>
<keyword evidence="4" id="KW-0378">Hydrolase</keyword>
<dbReference type="InterPro" id="IPR000209">
    <property type="entry name" value="Peptidase_S8/S53_dom"/>
</dbReference>
<dbReference type="GO" id="GO:0006508">
    <property type="term" value="P:proteolysis"/>
    <property type="evidence" value="ECO:0007669"/>
    <property type="project" value="UniProtKB-KW"/>
</dbReference>
<dbReference type="Gene3D" id="3.40.50.200">
    <property type="entry name" value="Peptidase S8/S53 domain"/>
    <property type="match status" value="1"/>
</dbReference>
<evidence type="ECO:0000256" key="2">
    <source>
        <dbReference type="ARBA" id="ARBA00022670"/>
    </source>
</evidence>
<dbReference type="EMBL" id="MU865034">
    <property type="protein sequence ID" value="KAK4459532.1"/>
    <property type="molecule type" value="Genomic_DNA"/>
</dbReference>
<evidence type="ECO:0000256" key="6">
    <source>
        <dbReference type="PROSITE-ProRule" id="PRU01240"/>
    </source>
</evidence>
<organism evidence="10 11">
    <name type="scientific">Cladorrhinum samala</name>
    <dbReference type="NCBI Taxonomy" id="585594"/>
    <lineage>
        <taxon>Eukaryota</taxon>
        <taxon>Fungi</taxon>
        <taxon>Dikarya</taxon>
        <taxon>Ascomycota</taxon>
        <taxon>Pezizomycotina</taxon>
        <taxon>Sordariomycetes</taxon>
        <taxon>Sordariomycetidae</taxon>
        <taxon>Sordariales</taxon>
        <taxon>Podosporaceae</taxon>
        <taxon>Cladorrhinum</taxon>
    </lineage>
</organism>
<protein>
    <submittedName>
        <fullName evidence="10">Peptidase S8/S53 domain-containing protein</fullName>
    </submittedName>
</protein>
<reference evidence="10" key="2">
    <citation type="submission" date="2023-06" db="EMBL/GenBank/DDBJ databases">
        <authorList>
            <consortium name="Lawrence Berkeley National Laboratory"/>
            <person name="Mondo S.J."/>
            <person name="Hensen N."/>
            <person name="Bonometti L."/>
            <person name="Westerberg I."/>
            <person name="Brannstrom I.O."/>
            <person name="Guillou S."/>
            <person name="Cros-Aarteil S."/>
            <person name="Calhoun S."/>
            <person name="Haridas S."/>
            <person name="Kuo A."/>
            <person name="Pangilinan J."/>
            <person name="Riley R."/>
            <person name="Labutti K."/>
            <person name="Andreopoulos B."/>
            <person name="Lipzen A."/>
            <person name="Chen C."/>
            <person name="Yanf M."/>
            <person name="Daum C."/>
            <person name="Ng V."/>
            <person name="Clum A."/>
            <person name="Steindorff A."/>
            <person name="Ohm R."/>
            <person name="Martin F."/>
            <person name="Silar P."/>
            <person name="Natvig D."/>
            <person name="Lalanne C."/>
            <person name="Gautier V."/>
            <person name="Ament-Velasquez S.L."/>
            <person name="Kruys A."/>
            <person name="Hutchinson M.I."/>
            <person name="Powell A.J."/>
            <person name="Barry K."/>
            <person name="Miller A.N."/>
            <person name="Grigoriev I.V."/>
            <person name="Debuchy R."/>
            <person name="Gladieux P."/>
            <person name="Thoren M.H."/>
            <person name="Johannesson H."/>
        </authorList>
    </citation>
    <scope>NUCLEOTIDE SEQUENCE</scope>
    <source>
        <strain evidence="10">PSN324</strain>
    </source>
</reference>
<keyword evidence="11" id="KW-1185">Reference proteome</keyword>
<dbReference type="InterPro" id="IPR037045">
    <property type="entry name" value="S8pro/Inhibitor_I9_sf"/>
</dbReference>
<dbReference type="Gene3D" id="3.30.70.80">
    <property type="entry name" value="Peptidase S8 propeptide/proteinase inhibitor I9"/>
    <property type="match status" value="1"/>
</dbReference>
<dbReference type="CDD" id="cd04077">
    <property type="entry name" value="Peptidases_S8_PCSK9_ProteinaseK_like"/>
    <property type="match status" value="1"/>
</dbReference>
<evidence type="ECO:0000256" key="4">
    <source>
        <dbReference type="ARBA" id="ARBA00022801"/>
    </source>
</evidence>
<sequence length="409" mass="41081">MLFSAAAFLPLLPLVLAAPSSEPLNKRAPLLEARGGDAIPGQYIVKFKDGTADSAVLNAAAVGKIQGKATHVFKGASFKGFSGPLDAKHIEELRKLPEVEYIEQDSVVTIADSDSVLAKTDTPSTAPRAIVSQVNAPWNLARLSSHTPGSTTYKYDSTAGAGTCVYVLGTGINTGNVQFAGGAVWGANFVDTDNTDGNGHGTSIAGIIRSTTYGVAKQTKLVAVKVLSSSGTGTVSGIISALNFVRTDSPTRGCPNGVVAALTFGGAFSTAVNTAARSLVQSGIFVTAGVGSAGTTAGTSPASEPSVCAVGATTSADAVASFNDYGPLLDIFAPGVGIVTIGNAGTTTISGTTMAMAHVAGLGAYLLGLPSALTGSGLCAYMQSIATTGVLTNVPPNTGNLLAYNGWDL</sequence>
<dbReference type="PROSITE" id="PS51892">
    <property type="entry name" value="SUBTILASE"/>
    <property type="match status" value="1"/>
</dbReference>
<dbReference type="InterPro" id="IPR034193">
    <property type="entry name" value="PCSK9_ProteinaseK-like"/>
</dbReference>
<dbReference type="GO" id="GO:0005576">
    <property type="term" value="C:extracellular region"/>
    <property type="evidence" value="ECO:0007669"/>
    <property type="project" value="UniProtKB-ARBA"/>
</dbReference>
<evidence type="ECO:0000259" key="9">
    <source>
        <dbReference type="Pfam" id="PF05922"/>
    </source>
</evidence>
<dbReference type="InterPro" id="IPR036852">
    <property type="entry name" value="Peptidase_S8/S53_dom_sf"/>
</dbReference>
<dbReference type="PANTHER" id="PTHR43806">
    <property type="entry name" value="PEPTIDASE S8"/>
    <property type="match status" value="1"/>
</dbReference>
<keyword evidence="5" id="KW-0720">Serine protease</keyword>
<evidence type="ECO:0000259" key="8">
    <source>
        <dbReference type="Pfam" id="PF00082"/>
    </source>
</evidence>
<feature type="domain" description="Peptidase S8/S53" evidence="8">
    <location>
        <begin position="160"/>
        <end position="384"/>
    </location>
</feature>
<feature type="chain" id="PRO_5043911506" evidence="7">
    <location>
        <begin position="18"/>
        <end position="409"/>
    </location>
</feature>
<dbReference type="InterPro" id="IPR015500">
    <property type="entry name" value="Peptidase_S8_subtilisin-rel"/>
</dbReference>
<reference evidence="10" key="1">
    <citation type="journal article" date="2023" name="Mol. Phylogenet. Evol.">
        <title>Genome-scale phylogeny and comparative genomics of the fungal order Sordariales.</title>
        <authorList>
            <person name="Hensen N."/>
            <person name="Bonometti L."/>
            <person name="Westerberg I."/>
            <person name="Brannstrom I.O."/>
            <person name="Guillou S."/>
            <person name="Cros-Aarteil S."/>
            <person name="Calhoun S."/>
            <person name="Haridas S."/>
            <person name="Kuo A."/>
            <person name="Mondo S."/>
            <person name="Pangilinan J."/>
            <person name="Riley R."/>
            <person name="LaButti K."/>
            <person name="Andreopoulos B."/>
            <person name="Lipzen A."/>
            <person name="Chen C."/>
            <person name="Yan M."/>
            <person name="Daum C."/>
            <person name="Ng V."/>
            <person name="Clum A."/>
            <person name="Steindorff A."/>
            <person name="Ohm R.A."/>
            <person name="Martin F."/>
            <person name="Silar P."/>
            <person name="Natvig D.O."/>
            <person name="Lalanne C."/>
            <person name="Gautier V."/>
            <person name="Ament-Velasquez S.L."/>
            <person name="Kruys A."/>
            <person name="Hutchinson M.I."/>
            <person name="Powell A.J."/>
            <person name="Barry K."/>
            <person name="Miller A.N."/>
            <person name="Grigoriev I.V."/>
            <person name="Debuchy R."/>
            <person name="Gladieux P."/>
            <person name="Hiltunen Thoren M."/>
            <person name="Johannesson H."/>
        </authorList>
    </citation>
    <scope>NUCLEOTIDE SEQUENCE</scope>
    <source>
        <strain evidence="10">PSN324</strain>
    </source>
</reference>
<dbReference type="PRINTS" id="PR00723">
    <property type="entry name" value="SUBTILISIN"/>
</dbReference>
<dbReference type="AlphaFoldDB" id="A0AAV9HJ88"/>
<dbReference type="InterPro" id="IPR010259">
    <property type="entry name" value="S8pro/Inhibitor_I9"/>
</dbReference>
<proteinExistence type="inferred from homology"/>
<dbReference type="Pfam" id="PF05922">
    <property type="entry name" value="Inhibitor_I9"/>
    <property type="match status" value="1"/>
</dbReference>
<evidence type="ECO:0000313" key="11">
    <source>
        <dbReference type="Proteomes" id="UP001321749"/>
    </source>
</evidence>
<accession>A0AAV9HJ88</accession>
<comment type="caution">
    <text evidence="10">The sequence shown here is derived from an EMBL/GenBank/DDBJ whole genome shotgun (WGS) entry which is preliminary data.</text>
</comment>
<feature type="signal peptide" evidence="7">
    <location>
        <begin position="1"/>
        <end position="17"/>
    </location>
</feature>
<keyword evidence="3 7" id="KW-0732">Signal</keyword>
<dbReference type="PANTHER" id="PTHR43806:SF58">
    <property type="entry name" value="ALKALINE PROTEASE 1-RELATED"/>
    <property type="match status" value="1"/>
</dbReference>
<gene>
    <name evidence="10" type="ORF">QBC42DRAFT_311422</name>
</gene>
<evidence type="ECO:0000256" key="3">
    <source>
        <dbReference type="ARBA" id="ARBA00022729"/>
    </source>
</evidence>
<evidence type="ECO:0000256" key="7">
    <source>
        <dbReference type="SAM" id="SignalP"/>
    </source>
</evidence>
<comment type="caution">
    <text evidence="6">Lacks conserved residue(s) required for the propagation of feature annotation.</text>
</comment>
<dbReference type="GO" id="GO:0004252">
    <property type="term" value="F:serine-type endopeptidase activity"/>
    <property type="evidence" value="ECO:0007669"/>
    <property type="project" value="InterPro"/>
</dbReference>
<dbReference type="Pfam" id="PF00082">
    <property type="entry name" value="Peptidase_S8"/>
    <property type="match status" value="1"/>
</dbReference>
<dbReference type="InterPro" id="IPR050131">
    <property type="entry name" value="Peptidase_S8_subtilisin-like"/>
</dbReference>
<dbReference type="SUPFAM" id="SSF52743">
    <property type="entry name" value="Subtilisin-like"/>
    <property type="match status" value="1"/>
</dbReference>
<dbReference type="SUPFAM" id="SSF54897">
    <property type="entry name" value="Protease propeptides/inhibitors"/>
    <property type="match status" value="1"/>
</dbReference>
<evidence type="ECO:0000256" key="5">
    <source>
        <dbReference type="ARBA" id="ARBA00022825"/>
    </source>
</evidence>
<evidence type="ECO:0000256" key="1">
    <source>
        <dbReference type="ARBA" id="ARBA00011073"/>
    </source>
</evidence>
<dbReference type="Proteomes" id="UP001321749">
    <property type="component" value="Unassembled WGS sequence"/>
</dbReference>
<name>A0AAV9HJ88_9PEZI</name>
<feature type="domain" description="Inhibitor I9" evidence="9">
    <location>
        <begin position="42"/>
        <end position="110"/>
    </location>
</feature>
<keyword evidence="2" id="KW-0645">Protease</keyword>